<gene>
    <name evidence="2" type="ORF">DEJ46_07385</name>
</gene>
<protein>
    <submittedName>
        <fullName evidence="2">Uncharacterized protein</fullName>
    </submittedName>
</protein>
<feature type="region of interest" description="Disordered" evidence="1">
    <location>
        <begin position="93"/>
        <end position="114"/>
    </location>
</feature>
<organism evidence="2 3">
    <name type="scientific">Streptomyces venezuelae</name>
    <dbReference type="NCBI Taxonomy" id="54571"/>
    <lineage>
        <taxon>Bacteria</taxon>
        <taxon>Bacillati</taxon>
        <taxon>Actinomycetota</taxon>
        <taxon>Actinomycetes</taxon>
        <taxon>Kitasatosporales</taxon>
        <taxon>Streptomycetaceae</taxon>
        <taxon>Streptomyces</taxon>
    </lineage>
</organism>
<sequence>MSLVSGCTGSVDPDELPGVYRNDGAGAELRLDSDGTFSAVDVVTDGSSDPADFSGRWEWFGDRAGSDFVYLSVDSSGLGPIAGIQLYPSGGNAVEFRPDPDGPPSLRLTRAAAP</sequence>
<dbReference type="AlphaFoldDB" id="A0A5P2B2C3"/>
<feature type="region of interest" description="Disordered" evidence="1">
    <location>
        <begin position="1"/>
        <end position="23"/>
    </location>
</feature>
<accession>A0A5P2B2C3</accession>
<dbReference type="EMBL" id="CP029194">
    <property type="protein sequence ID" value="QES24466.1"/>
    <property type="molecule type" value="Genomic_DNA"/>
</dbReference>
<evidence type="ECO:0000313" key="3">
    <source>
        <dbReference type="Proteomes" id="UP000324106"/>
    </source>
</evidence>
<evidence type="ECO:0000313" key="2">
    <source>
        <dbReference type="EMBL" id="QES24466.1"/>
    </source>
</evidence>
<reference evidence="2 3" key="1">
    <citation type="submission" date="2018-05" db="EMBL/GenBank/DDBJ databases">
        <title>Streptomyces venezuelae.</title>
        <authorList>
            <person name="Kim W."/>
            <person name="Lee N."/>
            <person name="Cho B.-K."/>
        </authorList>
    </citation>
    <scope>NUCLEOTIDE SEQUENCE [LARGE SCALE GENOMIC DNA]</scope>
    <source>
        <strain evidence="2 3">ATCC 15068</strain>
    </source>
</reference>
<proteinExistence type="predicted"/>
<evidence type="ECO:0000256" key="1">
    <source>
        <dbReference type="SAM" id="MobiDB-lite"/>
    </source>
</evidence>
<dbReference type="OrthoDB" id="3536335at2"/>
<dbReference type="Proteomes" id="UP000324106">
    <property type="component" value="Chromosome"/>
</dbReference>
<name>A0A5P2B2C3_STRVZ</name>